<dbReference type="EMBL" id="UINC01023253">
    <property type="protein sequence ID" value="SVA94540.1"/>
    <property type="molecule type" value="Genomic_DNA"/>
</dbReference>
<sequence length="616" mass="69672">MIFFTSRNFLLFSITFFSWIHISLAAPPNPYNFYQYNPEQDQFLPRSSKSHAEFHQALQGCCETRRTSILQADGTEYVLGIKIDFPDQPGQRSSAEFDQYLFSDTGISLKTYYREVSYGKMNIESGPMKGIVPKGNQWVRAKKKMGYYGQGKISPKLYLELLVEACQGVDPFVDFSEYDRNGDGVVDHVFLIHAGDDEASTSTGAFGDNIWSILLRPVNKMFDGVLVESAVVVAEEPSFDHPHLGIYFHEFFHDLGAPDVYGSTMVDQRDHKWGLMGMFGPYQGDLVNGLGNGLNPSHIIGYLKWDFDANPDNGRLGWLEPITLRKNTSGLEVPNFELNDIVFKIDVPSKNEYFLIENRFRQSGAIYDQKLPESGILIWHIDETQVRPSYSVDAADQIWLEDPSDPDHQDYRNITAGAAFSTDDNETSFTPSTAPNSNTEDGSTTGISITNISHEGEIMTIDVWFGDTYEPNNNLSSAYKIELNQSYESFISATNDVDFYRMDIVEPNFIIIELSNIPENLGYQLSLQNQEGLEIKKGDRTGDTRLIGYRVKSARALYIVVESQNGFDQYDAYRLQVKNAESTSSLLVLDHIKVYPNPCYGFDPVIFNYVIPSRNL</sequence>
<dbReference type="NCBIfam" id="TIGR03296">
    <property type="entry name" value="M6dom_TIGR03296"/>
    <property type="match status" value="1"/>
</dbReference>
<evidence type="ECO:0000313" key="3">
    <source>
        <dbReference type="EMBL" id="SVA94540.1"/>
    </source>
</evidence>
<dbReference type="InterPro" id="IPR008757">
    <property type="entry name" value="Peptidase_M6-like_domain"/>
</dbReference>
<name>A0A381ZZ79_9ZZZZ</name>
<feature type="region of interest" description="Disordered" evidence="1">
    <location>
        <begin position="421"/>
        <end position="445"/>
    </location>
</feature>
<dbReference type="SUPFAM" id="SSF89260">
    <property type="entry name" value="Collagen-binding domain"/>
    <property type="match status" value="1"/>
</dbReference>
<dbReference type="PANTHER" id="PTHR41775">
    <property type="entry name" value="SECRETED PROTEIN-RELATED"/>
    <property type="match status" value="1"/>
</dbReference>
<accession>A0A381ZZ79</accession>
<dbReference type="PANTHER" id="PTHR41775:SF1">
    <property type="entry name" value="PEPTIDASE M6-LIKE DOMAIN-CONTAINING PROTEIN"/>
    <property type="match status" value="1"/>
</dbReference>
<dbReference type="Gene3D" id="2.60.120.380">
    <property type="match status" value="1"/>
</dbReference>
<evidence type="ECO:0000256" key="1">
    <source>
        <dbReference type="SAM" id="MobiDB-lite"/>
    </source>
</evidence>
<proteinExistence type="predicted"/>
<reference evidence="3" key="1">
    <citation type="submission" date="2018-05" db="EMBL/GenBank/DDBJ databases">
        <authorList>
            <person name="Lanie J.A."/>
            <person name="Ng W.-L."/>
            <person name="Kazmierczak K.M."/>
            <person name="Andrzejewski T.M."/>
            <person name="Davidsen T.M."/>
            <person name="Wayne K.J."/>
            <person name="Tettelin H."/>
            <person name="Glass J.I."/>
            <person name="Rusch D."/>
            <person name="Podicherti R."/>
            <person name="Tsui H.-C.T."/>
            <person name="Winkler M.E."/>
        </authorList>
    </citation>
    <scope>NUCLEOTIDE SEQUENCE</scope>
</reference>
<gene>
    <name evidence="3" type="ORF">METZ01_LOCUS147394</name>
</gene>
<protein>
    <recommendedName>
        <fullName evidence="2">Peptidase M6-like domain-containing protein</fullName>
    </recommendedName>
</protein>
<evidence type="ECO:0000259" key="2">
    <source>
        <dbReference type="Pfam" id="PF05547"/>
    </source>
</evidence>
<dbReference type="Pfam" id="PF05547">
    <property type="entry name" value="Peptidase_M6"/>
    <property type="match status" value="1"/>
</dbReference>
<organism evidence="3">
    <name type="scientific">marine metagenome</name>
    <dbReference type="NCBI Taxonomy" id="408172"/>
    <lineage>
        <taxon>unclassified sequences</taxon>
        <taxon>metagenomes</taxon>
        <taxon>ecological metagenomes</taxon>
    </lineage>
</organism>
<dbReference type="GO" id="GO:0008233">
    <property type="term" value="F:peptidase activity"/>
    <property type="evidence" value="ECO:0007669"/>
    <property type="project" value="InterPro"/>
</dbReference>
<dbReference type="GO" id="GO:0006508">
    <property type="term" value="P:proteolysis"/>
    <property type="evidence" value="ECO:0007669"/>
    <property type="project" value="InterPro"/>
</dbReference>
<feature type="domain" description="Peptidase M6-like" evidence="2">
    <location>
        <begin position="107"/>
        <end position="278"/>
    </location>
</feature>
<feature type="non-terminal residue" evidence="3">
    <location>
        <position position="616"/>
    </location>
</feature>
<dbReference type="AlphaFoldDB" id="A0A381ZZ79"/>
<feature type="compositionally biased region" description="Polar residues" evidence="1">
    <location>
        <begin position="427"/>
        <end position="445"/>
    </location>
</feature>